<dbReference type="EMBL" id="UFQT01001291">
    <property type="protein sequence ID" value="SSX29873.1"/>
    <property type="molecule type" value="Genomic_DNA"/>
</dbReference>
<dbReference type="GO" id="GO:0010506">
    <property type="term" value="P:regulation of autophagy"/>
    <property type="evidence" value="ECO:0007669"/>
    <property type="project" value="InterPro"/>
</dbReference>
<evidence type="ECO:0000259" key="2">
    <source>
        <dbReference type="Pfam" id="PF21029"/>
    </source>
</evidence>
<dbReference type="InterPro" id="IPR049040">
    <property type="entry name" value="RMC1_N"/>
</dbReference>
<protein>
    <submittedName>
        <fullName evidence="3">CSON001829 protein</fullName>
    </submittedName>
</protein>
<name>A0A336MM14_CULSO</name>
<gene>
    <name evidence="3" type="primary">CSON001829</name>
</gene>
<dbReference type="InterPro" id="IPR009755">
    <property type="entry name" value="RMC1_C"/>
</dbReference>
<dbReference type="InterPro" id="IPR036322">
    <property type="entry name" value="WD40_repeat_dom_sf"/>
</dbReference>
<dbReference type="VEuPathDB" id="VectorBase:CSON001829"/>
<dbReference type="Pfam" id="PF21029">
    <property type="entry name" value="RMC1_N"/>
    <property type="match status" value="1"/>
</dbReference>
<dbReference type="GO" id="GO:0005765">
    <property type="term" value="C:lysosomal membrane"/>
    <property type="evidence" value="ECO:0007669"/>
    <property type="project" value="TreeGrafter"/>
</dbReference>
<dbReference type="OMA" id="VWVHNRE"/>
<proteinExistence type="predicted"/>
<dbReference type="AlphaFoldDB" id="A0A336MM14"/>
<feature type="domain" description="Regulator of MON1-CCZ1 complex N-terminal" evidence="2">
    <location>
        <begin position="27"/>
        <end position="149"/>
    </location>
</feature>
<dbReference type="GO" id="GO:0035658">
    <property type="term" value="C:Mon1-Ccz1 complex"/>
    <property type="evidence" value="ECO:0007669"/>
    <property type="project" value="InterPro"/>
</dbReference>
<dbReference type="GO" id="GO:0031902">
    <property type="term" value="C:late endosome membrane"/>
    <property type="evidence" value="ECO:0007669"/>
    <property type="project" value="TreeGrafter"/>
</dbReference>
<dbReference type="SUPFAM" id="SSF50978">
    <property type="entry name" value="WD40 repeat-like"/>
    <property type="match status" value="1"/>
</dbReference>
<reference evidence="3" key="1">
    <citation type="submission" date="2018-07" db="EMBL/GenBank/DDBJ databases">
        <authorList>
            <person name="Quirk P.G."/>
            <person name="Krulwich T.A."/>
        </authorList>
    </citation>
    <scope>NUCLEOTIDE SEQUENCE</scope>
</reference>
<evidence type="ECO:0000259" key="1">
    <source>
        <dbReference type="Pfam" id="PF07035"/>
    </source>
</evidence>
<dbReference type="Pfam" id="PF07035">
    <property type="entry name" value="RMC1_C"/>
    <property type="match status" value="1"/>
</dbReference>
<sequence>MGEKMYYLELSSKNVVRFDSVSQLTNVFFDDSNKQVFSVRSGGATGITVKSPLKPDSAINFIMEASDRGPIRSIKMSPDIGHKILAVQRTENTVEFINFVNNEPNLSDMILHKSKHIIFGFIWIHEKEVALISNSGVELFQVMFEKKQLKSLKTCNLTINWFSWCPASNFALLSSSNGTILTPILIKQGVITKLPIVELDPGRNVLERDVTLGVLYGISSIFILHQTQSRLVEIVIYTLNGPGLAPKKSYILRLGHQGRFAINIVDDLVIVHHQASKTSLIFDIMLPGERDPVTGIVTQLPLTSGKPIKPFHLKLPSLSYDTSNTMECELYSPNWVLFQPNIVIDAKLGCLWNLEILLEPLSQHIGDFVKLIDFLLRRTGAKPIVLSVIKELLSTQYSGVKLPIIETIFDKLNVIYKNDLDNELYMQMALPNTGITGRNTLNSPKSYESPRVLITQSDMYTNVFTTISESDHIGHVLMLYIHSLSKQKITLQHDLSKMIIIDLVKQEKINALHQLLHLNVISESKPLACFLLSLSKIDERLFQTAMDMLTRLNANEIIIEVLLEQGKVIEALRLAKQLSEQIQARKFLEAAHKTKDPIIFQSVFVFFQQRNIRLRGSPEFLRNELCNDYIQIYEKMCVSTS</sequence>
<feature type="domain" description="Mic1" evidence="1">
    <location>
        <begin position="378"/>
        <end position="622"/>
    </location>
</feature>
<dbReference type="PANTHER" id="PTHR12897">
    <property type="entry name" value="COLON CANCER-ASSOCIATED PROTEIN MIC1"/>
    <property type="match status" value="1"/>
</dbReference>
<dbReference type="InterPro" id="IPR040371">
    <property type="entry name" value="RMC1"/>
</dbReference>
<evidence type="ECO:0000313" key="3">
    <source>
        <dbReference type="EMBL" id="SSX29873.1"/>
    </source>
</evidence>
<accession>A0A336MM14</accession>
<organism evidence="3">
    <name type="scientific">Culicoides sonorensis</name>
    <name type="common">Biting midge</name>
    <dbReference type="NCBI Taxonomy" id="179676"/>
    <lineage>
        <taxon>Eukaryota</taxon>
        <taxon>Metazoa</taxon>
        <taxon>Ecdysozoa</taxon>
        <taxon>Arthropoda</taxon>
        <taxon>Hexapoda</taxon>
        <taxon>Insecta</taxon>
        <taxon>Pterygota</taxon>
        <taxon>Neoptera</taxon>
        <taxon>Endopterygota</taxon>
        <taxon>Diptera</taxon>
        <taxon>Nematocera</taxon>
        <taxon>Chironomoidea</taxon>
        <taxon>Ceratopogonidae</taxon>
        <taxon>Ceratopogoninae</taxon>
        <taxon>Culicoides</taxon>
        <taxon>Monoculicoides</taxon>
    </lineage>
</organism>
<dbReference type="PANTHER" id="PTHR12897:SF4">
    <property type="entry name" value="REGULATOR OF MON1-CCZ1 COMPLEX"/>
    <property type="match status" value="1"/>
</dbReference>